<reference evidence="1 2" key="1">
    <citation type="submission" date="2018-09" db="EMBL/GenBank/DDBJ databases">
        <title>Genome sequence of Veillonella atypica isolated from periodontal Korean patients.</title>
        <authorList>
            <person name="Lee J.-H."/>
            <person name="Moon J.-H."/>
            <person name="Shin S.-Y."/>
        </authorList>
    </citation>
    <scope>NUCLEOTIDE SEQUENCE [LARGE SCALE GENOMIC DNA]</scope>
    <source>
        <strain evidence="1 2">KHUD_V1</strain>
    </source>
</reference>
<name>A0A3A6W7A8_9FIRM</name>
<gene>
    <name evidence="1" type="ORF">D2965_05535</name>
</gene>
<dbReference type="EMBL" id="QXZZ01000026">
    <property type="protein sequence ID" value="RJY50545.1"/>
    <property type="molecule type" value="Genomic_DNA"/>
</dbReference>
<sequence length="155" mass="17728">MRKSELMILWNVESWTVEPHGVYFVARQLVADEVANHEDHTIETQVENVEQAFKSFNISCSGYTEDEMLSLTFWPQLYAKLDELDRVAQKIIQKEMPPDDPVVLKLTDIMLDTSGCYGAFALGYDMGESTAGQLYVLVSFDKNFTARQDVIYETL</sequence>
<evidence type="ECO:0000313" key="1">
    <source>
        <dbReference type="EMBL" id="RJY50545.1"/>
    </source>
</evidence>
<proteinExistence type="predicted"/>
<dbReference type="Proteomes" id="UP000277803">
    <property type="component" value="Unassembled WGS sequence"/>
</dbReference>
<protein>
    <submittedName>
        <fullName evidence="1">Uncharacterized protein</fullName>
    </submittedName>
</protein>
<comment type="caution">
    <text evidence="1">The sequence shown here is derived from an EMBL/GenBank/DDBJ whole genome shotgun (WGS) entry which is preliminary data.</text>
</comment>
<dbReference type="AlphaFoldDB" id="A0A3A6W7A8"/>
<organism evidence="1 2">
    <name type="scientific">Veillonella atypica</name>
    <dbReference type="NCBI Taxonomy" id="39777"/>
    <lineage>
        <taxon>Bacteria</taxon>
        <taxon>Bacillati</taxon>
        <taxon>Bacillota</taxon>
        <taxon>Negativicutes</taxon>
        <taxon>Veillonellales</taxon>
        <taxon>Veillonellaceae</taxon>
        <taxon>Veillonella</taxon>
    </lineage>
</organism>
<evidence type="ECO:0000313" key="2">
    <source>
        <dbReference type="Proteomes" id="UP000277803"/>
    </source>
</evidence>
<dbReference type="RefSeq" id="WP_119982552.1">
    <property type="nucleotide sequence ID" value="NZ_QXZZ01000026.1"/>
</dbReference>
<accession>A0A3A6W7A8</accession>